<evidence type="ECO:0000256" key="1">
    <source>
        <dbReference type="ARBA" id="ARBA00022729"/>
    </source>
</evidence>
<feature type="domain" description="3-keto-alpha-glucoside-1,2-lyase/3-keto-2-hydroxy-glucal hydratase" evidence="3">
    <location>
        <begin position="339"/>
        <end position="519"/>
    </location>
</feature>
<reference evidence="6 7" key="1">
    <citation type="submission" date="2016-10" db="EMBL/GenBank/DDBJ databases">
        <authorList>
            <person name="de Groot N.N."/>
        </authorList>
    </citation>
    <scope>NUCLEOTIDE SEQUENCE [LARGE SCALE GENOMIC DNA]</scope>
    <source>
        <strain evidence="6 7">DSM 25232</strain>
    </source>
</reference>
<dbReference type="OrthoDB" id="259356at2"/>
<dbReference type="Pfam" id="PF14200">
    <property type="entry name" value="RicinB_lectin_2"/>
    <property type="match status" value="1"/>
</dbReference>
<gene>
    <name evidence="6" type="ORF">SAMN04487910_0627</name>
</gene>
<dbReference type="Pfam" id="PF06439">
    <property type="entry name" value="3keto-disac_hyd"/>
    <property type="match status" value="1"/>
</dbReference>
<dbReference type="Proteomes" id="UP000198521">
    <property type="component" value="Unassembled WGS sequence"/>
</dbReference>
<dbReference type="PANTHER" id="PTHR40469:SF2">
    <property type="entry name" value="GALACTOSE-BINDING DOMAIN-LIKE SUPERFAMILY PROTEIN"/>
    <property type="match status" value="1"/>
</dbReference>
<keyword evidence="7" id="KW-1185">Reference proteome</keyword>
<dbReference type="NCBIfam" id="TIGR04183">
    <property type="entry name" value="Por_Secre_tail"/>
    <property type="match status" value="1"/>
</dbReference>
<keyword evidence="1" id="KW-0732">Signal</keyword>
<organism evidence="6 7">
    <name type="scientific">Aquimarina amphilecti</name>
    <dbReference type="NCBI Taxonomy" id="1038014"/>
    <lineage>
        <taxon>Bacteria</taxon>
        <taxon>Pseudomonadati</taxon>
        <taxon>Bacteroidota</taxon>
        <taxon>Flavobacteriia</taxon>
        <taxon>Flavobacteriales</taxon>
        <taxon>Flavobacteriaceae</taxon>
        <taxon>Aquimarina</taxon>
    </lineage>
</organism>
<dbReference type="InterPro" id="IPR000772">
    <property type="entry name" value="Ricin_B_lectin"/>
</dbReference>
<evidence type="ECO:0000259" key="3">
    <source>
        <dbReference type="Pfam" id="PF06439"/>
    </source>
</evidence>
<sequence length="913" mass="100938">MKTLSPITNKTLVWITCLFSLLIQFSYSQDFNVLVFHETNGFRHTGAINASISMLEELGSNTDHDTWSVDNTRDASVFTTENLANYEVIVFSNTTGGSLLDASQKAALETFIQNGGGFVGFHSATDTYRNTNAASSWPWYNELVGAIVQTSPNHTSNNLPGTMNVLMNHPVINHIGNVGDMWEHEEEWYYWELNGGQLSDTNQNLLEVQSTGNQSYDATRPISWLKEYDGGRSFYTALGHNASTYNDNEPFRIMIEKAVLWVSDRLDNDEPINDCGSNLTGEWTDLLENDLNCWEIWMGVPHSTTGLPGNSSNVTNGSGTALGLDNDPTNVFSIIEENGEKQLYITGEVYGGLTTLNDYSNYHLSMEFKWGELKWEPRLDRLRDSGILYHANGDHGTFWDVWKSSLEFQVQEGDLGDYIGLAGTQGLVPSENSGGLTFTPMAPLNTGTLIRAGSNPELPNGEWNLLEIIVIGDRAIHYVNGVMVNALQDATWNGNSVTSGQIQIQSEGAELYYRNIRIKAETEFPSEDVATLGWGDDPTTPICTTNAPIGEMIALRKSGGDQKWITIAEGNSNLIANGEEADRALFYVEEHTNGCIALKSVSTDKYIQVVGTNRNAAIRATGNAPGTWENFGWEQKGSNQVALKSLFNNGWIQANWNVDNSTLFPLGNADGTWETFDYEIINNVSENTLVHITKLNAPGFAIDGDHDGANAQNVYLWSENRTNINQQWIEIDRGNGYYSYQKQGTNYCIDGDKDGANGQNLYLWTCMENNQNQHWQKVAVGNGAFKLIKRNAPGFAINGGNDGSNAQNVNLFNSSNTSENLHWIITPIDDTKAPEVYVDGTIFLYPNPIVNTVTVQGAENSIIRVYNMNGKVVVKKNISSNDETINLGTLPSGMYYAKINGSKSVSTIKIIKQ</sequence>
<evidence type="ECO:0000313" key="6">
    <source>
        <dbReference type="EMBL" id="SEK48265.1"/>
    </source>
</evidence>
<dbReference type="PANTHER" id="PTHR40469">
    <property type="entry name" value="SECRETED GLYCOSYL HYDROLASE"/>
    <property type="match status" value="1"/>
</dbReference>
<evidence type="ECO:0000313" key="7">
    <source>
        <dbReference type="Proteomes" id="UP000198521"/>
    </source>
</evidence>
<dbReference type="Gene3D" id="2.60.120.560">
    <property type="entry name" value="Exo-inulinase, domain 1"/>
    <property type="match status" value="1"/>
</dbReference>
<protein>
    <submittedName>
        <fullName evidence="6">Por secretion system C-terminal sorting domain-containing protein</fullName>
    </submittedName>
</protein>
<accession>A0A1H7HJ44</accession>
<dbReference type="RefSeq" id="WP_091405424.1">
    <property type="nucleotide sequence ID" value="NZ_FOAB01000001.1"/>
</dbReference>
<dbReference type="Pfam" id="PF18962">
    <property type="entry name" value="Por_Secre_tail"/>
    <property type="match status" value="1"/>
</dbReference>
<dbReference type="AlphaFoldDB" id="A0A1H7HJ44"/>
<evidence type="ECO:0000259" key="4">
    <source>
        <dbReference type="Pfam" id="PF14200"/>
    </source>
</evidence>
<dbReference type="SUPFAM" id="SSF50370">
    <property type="entry name" value="Ricin B-like lectins"/>
    <property type="match status" value="1"/>
</dbReference>
<dbReference type="PROSITE" id="PS50231">
    <property type="entry name" value="RICIN_B_LECTIN"/>
    <property type="match status" value="1"/>
</dbReference>
<name>A0A1H7HJ44_AQUAM</name>
<dbReference type="EMBL" id="FOAB01000001">
    <property type="protein sequence ID" value="SEK48265.1"/>
    <property type="molecule type" value="Genomic_DNA"/>
</dbReference>
<feature type="domain" description="Ricin B lectin" evidence="4">
    <location>
        <begin position="725"/>
        <end position="809"/>
    </location>
</feature>
<evidence type="ECO:0000259" key="5">
    <source>
        <dbReference type="Pfam" id="PF18962"/>
    </source>
</evidence>
<dbReference type="STRING" id="1038014.SAMN04487910_0627"/>
<evidence type="ECO:0000259" key="2">
    <source>
        <dbReference type="Pfam" id="PF06283"/>
    </source>
</evidence>
<feature type="domain" description="Secretion system C-terminal sorting" evidence="5">
    <location>
        <begin position="844"/>
        <end position="911"/>
    </location>
</feature>
<dbReference type="Gene3D" id="3.40.50.880">
    <property type="match status" value="1"/>
</dbReference>
<dbReference type="InterPro" id="IPR010496">
    <property type="entry name" value="AL/BT2_dom"/>
</dbReference>
<dbReference type="InterPro" id="IPR035992">
    <property type="entry name" value="Ricin_B-like_lectins"/>
</dbReference>
<dbReference type="InterPro" id="IPR029062">
    <property type="entry name" value="Class_I_gatase-like"/>
</dbReference>
<dbReference type="InterPro" id="IPR029010">
    <property type="entry name" value="ThuA-like"/>
</dbReference>
<dbReference type="Pfam" id="PF06283">
    <property type="entry name" value="ThuA"/>
    <property type="match status" value="1"/>
</dbReference>
<proteinExistence type="predicted"/>
<dbReference type="InterPro" id="IPR026444">
    <property type="entry name" value="Secre_tail"/>
</dbReference>
<dbReference type="Gene3D" id="2.80.10.50">
    <property type="match status" value="2"/>
</dbReference>
<dbReference type="SUPFAM" id="SSF52317">
    <property type="entry name" value="Class I glutamine amidotransferase-like"/>
    <property type="match status" value="1"/>
</dbReference>
<dbReference type="InterPro" id="IPR008999">
    <property type="entry name" value="Actin-crosslinking"/>
</dbReference>
<feature type="domain" description="ThuA-like" evidence="2">
    <location>
        <begin position="32"/>
        <end position="262"/>
    </location>
</feature>
<dbReference type="GO" id="GO:0016787">
    <property type="term" value="F:hydrolase activity"/>
    <property type="evidence" value="ECO:0007669"/>
    <property type="project" value="InterPro"/>
</dbReference>
<dbReference type="SUPFAM" id="SSF50405">
    <property type="entry name" value="Actin-crosslinking proteins"/>
    <property type="match status" value="1"/>
</dbReference>